<protein>
    <submittedName>
        <fullName evidence="2">Uncharacterized protein</fullName>
    </submittedName>
</protein>
<dbReference type="AlphaFoldDB" id="M6D531"/>
<dbReference type="EMBL" id="ANIK01000064">
    <property type="protein sequence ID" value="EMJ93655.1"/>
    <property type="molecule type" value="Genomic_DNA"/>
</dbReference>
<comment type="caution">
    <text evidence="2">The sequence shown here is derived from an EMBL/GenBank/DDBJ whole genome shotgun (WGS) entry which is preliminary data.</text>
</comment>
<dbReference type="Proteomes" id="UP000011988">
    <property type="component" value="Unassembled WGS sequence"/>
</dbReference>
<evidence type="ECO:0000313" key="2">
    <source>
        <dbReference type="EMBL" id="EMJ93655.1"/>
    </source>
</evidence>
<feature type="region of interest" description="Disordered" evidence="1">
    <location>
        <begin position="24"/>
        <end position="45"/>
    </location>
</feature>
<proteinExistence type="predicted"/>
<reference evidence="2 3" key="1">
    <citation type="submission" date="2013-01" db="EMBL/GenBank/DDBJ databases">
        <authorList>
            <person name="Harkins D.M."/>
            <person name="Durkin A.S."/>
            <person name="Brinkac L.M."/>
            <person name="Haft D.H."/>
            <person name="Selengut J.D."/>
            <person name="Sanka R."/>
            <person name="DePew J."/>
            <person name="Purushe J."/>
            <person name="Galloway R.L."/>
            <person name="Vinetz J.M."/>
            <person name="Sutton G.G."/>
            <person name="Nierman W.C."/>
            <person name="Fouts D.E."/>
        </authorList>
    </citation>
    <scope>NUCLEOTIDE SEQUENCE [LARGE SCALE GENOMIC DNA]</scope>
    <source>
        <strain evidence="2 3">79601</strain>
    </source>
</reference>
<accession>M6D531</accession>
<gene>
    <name evidence="2" type="ORF">LEP1GSC194_1731</name>
</gene>
<name>M6D531_9LEPT</name>
<evidence type="ECO:0000256" key="1">
    <source>
        <dbReference type="SAM" id="MobiDB-lite"/>
    </source>
</evidence>
<evidence type="ECO:0000313" key="3">
    <source>
        <dbReference type="Proteomes" id="UP000011988"/>
    </source>
</evidence>
<organism evidence="2 3">
    <name type="scientific">Leptospira alstonii serovar Sichuan str. 79601</name>
    <dbReference type="NCBI Taxonomy" id="1218565"/>
    <lineage>
        <taxon>Bacteria</taxon>
        <taxon>Pseudomonadati</taxon>
        <taxon>Spirochaetota</taxon>
        <taxon>Spirochaetia</taxon>
        <taxon>Leptospirales</taxon>
        <taxon>Leptospiraceae</taxon>
        <taxon>Leptospira</taxon>
    </lineage>
</organism>
<sequence>MEVAFFVDAYFNVSSVQQMRKRLKRNQQIGMTKENRFSSKHRVSV</sequence>